<evidence type="ECO:0000313" key="10">
    <source>
        <dbReference type="Proteomes" id="UP000250028"/>
    </source>
</evidence>
<evidence type="ECO:0000256" key="6">
    <source>
        <dbReference type="ARBA" id="ARBA00022989"/>
    </source>
</evidence>
<keyword evidence="3" id="KW-1003">Cell membrane</keyword>
<dbReference type="EMBL" id="UESZ01000001">
    <property type="protein sequence ID" value="SSA33434.1"/>
    <property type="molecule type" value="Genomic_DNA"/>
</dbReference>
<evidence type="ECO:0000256" key="8">
    <source>
        <dbReference type="SAM" id="Phobius"/>
    </source>
</evidence>
<dbReference type="GO" id="GO:0008360">
    <property type="term" value="P:regulation of cell shape"/>
    <property type="evidence" value="ECO:0007669"/>
    <property type="project" value="UniProtKB-KW"/>
</dbReference>
<comment type="subcellular location">
    <subcellularLocation>
        <location evidence="1">Cell membrane</location>
        <topology evidence="1">Multi-pass membrane protein</topology>
    </subcellularLocation>
</comment>
<feature type="transmembrane region" description="Helical" evidence="8">
    <location>
        <begin position="126"/>
        <end position="154"/>
    </location>
</feature>
<protein>
    <submittedName>
        <fullName evidence="9">Rod shape-determining protein MreD</fullName>
    </submittedName>
</protein>
<feature type="transmembrane region" description="Helical" evidence="8">
    <location>
        <begin position="37"/>
        <end position="62"/>
    </location>
</feature>
<keyword evidence="7 8" id="KW-0472">Membrane</keyword>
<evidence type="ECO:0000256" key="7">
    <source>
        <dbReference type="ARBA" id="ARBA00023136"/>
    </source>
</evidence>
<organism evidence="9 10">
    <name type="scientific">Branchiibius hedensis</name>
    <dbReference type="NCBI Taxonomy" id="672460"/>
    <lineage>
        <taxon>Bacteria</taxon>
        <taxon>Bacillati</taxon>
        <taxon>Actinomycetota</taxon>
        <taxon>Actinomycetes</taxon>
        <taxon>Micrococcales</taxon>
        <taxon>Dermacoccaceae</taxon>
        <taxon>Branchiibius</taxon>
    </lineage>
</organism>
<name>A0A2Y8ZNR2_9MICO</name>
<keyword evidence="6 8" id="KW-1133">Transmembrane helix</keyword>
<proteinExistence type="inferred from homology"/>
<evidence type="ECO:0000256" key="5">
    <source>
        <dbReference type="ARBA" id="ARBA00022960"/>
    </source>
</evidence>
<keyword evidence="5" id="KW-0133">Cell shape</keyword>
<gene>
    <name evidence="9" type="ORF">SAMN04489750_0716</name>
</gene>
<evidence type="ECO:0000256" key="3">
    <source>
        <dbReference type="ARBA" id="ARBA00022475"/>
    </source>
</evidence>
<feature type="transmembrane region" description="Helical" evidence="8">
    <location>
        <begin position="12"/>
        <end position="30"/>
    </location>
</feature>
<evidence type="ECO:0000313" key="9">
    <source>
        <dbReference type="EMBL" id="SSA33434.1"/>
    </source>
</evidence>
<comment type="similarity">
    <text evidence="2">Belongs to the MreD family.</text>
</comment>
<dbReference type="RefSeq" id="WP_109684136.1">
    <property type="nucleotide sequence ID" value="NZ_QGDN01000001.1"/>
</dbReference>
<dbReference type="NCBIfam" id="TIGR03426">
    <property type="entry name" value="shape_MreD"/>
    <property type="match status" value="1"/>
</dbReference>
<feature type="transmembrane region" description="Helical" evidence="8">
    <location>
        <begin position="74"/>
        <end position="92"/>
    </location>
</feature>
<sequence>MTLWPPGLGVWRVAFALLGVLLAGTLLPRFPLAPDLLAVLVVSVGLSAGPVAGAAAGLAVGWLLDLVPPGGQPLGAGAISYLLVGLLGGVTARWWRTSALAPALIAAAAAAVVQVIRLLGRAALGAALPVGAAAGIVALTALLGALLLPPLVVWQRRLATRRWA</sequence>
<dbReference type="Proteomes" id="UP000250028">
    <property type="component" value="Unassembled WGS sequence"/>
</dbReference>
<accession>A0A2Y8ZNR2</accession>
<feature type="transmembrane region" description="Helical" evidence="8">
    <location>
        <begin position="99"/>
        <end position="120"/>
    </location>
</feature>
<evidence type="ECO:0000256" key="4">
    <source>
        <dbReference type="ARBA" id="ARBA00022692"/>
    </source>
</evidence>
<reference evidence="10" key="1">
    <citation type="submission" date="2016-10" db="EMBL/GenBank/DDBJ databases">
        <authorList>
            <person name="Varghese N."/>
            <person name="Submissions S."/>
        </authorList>
    </citation>
    <scope>NUCLEOTIDE SEQUENCE [LARGE SCALE GENOMIC DNA]</scope>
    <source>
        <strain evidence="10">DSM 22951</strain>
    </source>
</reference>
<evidence type="ECO:0000256" key="2">
    <source>
        <dbReference type="ARBA" id="ARBA00007776"/>
    </source>
</evidence>
<keyword evidence="10" id="KW-1185">Reference proteome</keyword>
<dbReference type="InterPro" id="IPR007227">
    <property type="entry name" value="Cell_shape_determining_MreD"/>
</dbReference>
<dbReference type="AlphaFoldDB" id="A0A2Y8ZNR2"/>
<dbReference type="GO" id="GO:0005886">
    <property type="term" value="C:plasma membrane"/>
    <property type="evidence" value="ECO:0007669"/>
    <property type="project" value="UniProtKB-SubCell"/>
</dbReference>
<keyword evidence="4 8" id="KW-0812">Transmembrane</keyword>
<evidence type="ECO:0000256" key="1">
    <source>
        <dbReference type="ARBA" id="ARBA00004651"/>
    </source>
</evidence>